<dbReference type="AlphaFoldDB" id="A0A4U7JHR5"/>
<evidence type="ECO:0000256" key="3">
    <source>
        <dbReference type="ARBA" id="ARBA00022801"/>
    </source>
</evidence>
<evidence type="ECO:0000256" key="9">
    <source>
        <dbReference type="PIRSR" id="PIRSR604597-1"/>
    </source>
</evidence>
<feature type="binding site" evidence="9">
    <location>
        <position position="20"/>
    </location>
    <ligand>
        <name>Zn(2+)</name>
        <dbReference type="ChEBI" id="CHEBI:29105"/>
    </ligand>
</feature>
<dbReference type="Proteomes" id="UP000306409">
    <property type="component" value="Chromosome"/>
</dbReference>
<reference evidence="10 11" key="1">
    <citation type="submission" date="2020-09" db="EMBL/GenBank/DDBJ databases">
        <title>Characterization and genome sequencing of Ruminiclostridium sp. nov. MA18.</title>
        <authorList>
            <person name="Rettenmaier R."/>
            <person name="Kowollik M.-L."/>
            <person name="Liebl W."/>
            <person name="Zverlov V."/>
        </authorList>
    </citation>
    <scope>NUCLEOTIDE SEQUENCE [LARGE SCALE GENOMIC DNA]</scope>
    <source>
        <strain evidence="10 11">MA18</strain>
    </source>
</reference>
<dbReference type="Pfam" id="PF03352">
    <property type="entry name" value="Adenine_glyco"/>
    <property type="match status" value="1"/>
</dbReference>
<keyword evidence="11" id="KW-1185">Reference proteome</keyword>
<evidence type="ECO:0000256" key="8">
    <source>
        <dbReference type="ARBA" id="ARBA00066766"/>
    </source>
</evidence>
<dbReference type="NCBIfam" id="TIGR00624">
    <property type="entry name" value="tag"/>
    <property type="match status" value="1"/>
</dbReference>
<evidence type="ECO:0000256" key="5">
    <source>
        <dbReference type="ARBA" id="ARBA00023204"/>
    </source>
</evidence>
<dbReference type="InterPro" id="IPR004597">
    <property type="entry name" value="Tag"/>
</dbReference>
<dbReference type="EMBL" id="CP061336">
    <property type="protein sequence ID" value="QNU66241.1"/>
    <property type="molecule type" value="Genomic_DNA"/>
</dbReference>
<dbReference type="PANTHER" id="PTHR30037:SF4">
    <property type="entry name" value="DNA-3-METHYLADENINE GLYCOSYLASE I"/>
    <property type="match status" value="1"/>
</dbReference>
<dbReference type="RefSeq" id="WP_137696985.1">
    <property type="nucleotide sequence ID" value="NZ_CP061336.1"/>
</dbReference>
<dbReference type="InterPro" id="IPR052891">
    <property type="entry name" value="DNA-3mA_glycosylase"/>
</dbReference>
<accession>A0A4U7JHR5</accession>
<dbReference type="Gene3D" id="1.10.340.30">
    <property type="entry name" value="Hypothetical protein, domain 2"/>
    <property type="match status" value="1"/>
</dbReference>
<dbReference type="GO" id="GO:0008725">
    <property type="term" value="F:DNA-3-methyladenine glycosylase activity"/>
    <property type="evidence" value="ECO:0007669"/>
    <property type="project" value="UniProtKB-EC"/>
</dbReference>
<organism evidence="10 11">
    <name type="scientific">Ruminiclostridium herbifermentans</name>
    <dbReference type="NCBI Taxonomy" id="2488810"/>
    <lineage>
        <taxon>Bacteria</taxon>
        <taxon>Bacillati</taxon>
        <taxon>Bacillota</taxon>
        <taxon>Clostridia</taxon>
        <taxon>Eubacteriales</taxon>
        <taxon>Oscillospiraceae</taxon>
        <taxon>Ruminiclostridium</taxon>
    </lineage>
</organism>
<evidence type="ECO:0000256" key="7">
    <source>
        <dbReference type="ARBA" id="ARBA00057608"/>
    </source>
</evidence>
<evidence type="ECO:0000256" key="1">
    <source>
        <dbReference type="ARBA" id="ARBA00022723"/>
    </source>
</evidence>
<gene>
    <name evidence="10" type="ORF">EHE19_015345</name>
</gene>
<evidence type="ECO:0000256" key="2">
    <source>
        <dbReference type="ARBA" id="ARBA00022763"/>
    </source>
</evidence>
<comment type="catalytic activity">
    <reaction evidence="6">
        <text>Hydrolysis of alkylated DNA, releasing 3-methyladenine.</text>
        <dbReference type="EC" id="3.2.2.20"/>
    </reaction>
</comment>
<evidence type="ECO:0000313" key="11">
    <source>
        <dbReference type="Proteomes" id="UP000306409"/>
    </source>
</evidence>
<proteinExistence type="predicted"/>
<evidence type="ECO:0000313" key="10">
    <source>
        <dbReference type="EMBL" id="QNU66241.1"/>
    </source>
</evidence>
<dbReference type="InterPro" id="IPR011257">
    <property type="entry name" value="DNA_glycosylase"/>
</dbReference>
<protein>
    <recommendedName>
        <fullName evidence="8">DNA-3-methyladenine glycosylase I</fullName>
        <ecNumber evidence="8">3.2.2.20</ecNumber>
    </recommendedName>
</protein>
<dbReference type="FunFam" id="1.10.340.30:FF:000009">
    <property type="entry name" value="DNA-3-methyladenine glycosylase I"/>
    <property type="match status" value="1"/>
</dbReference>
<keyword evidence="5" id="KW-0234">DNA repair</keyword>
<comment type="function">
    <text evidence="7">Hydrolysis of the deoxyribose N-glycosidic bond to excise 3-methyladenine from the damaged DNA polymer formed by alkylation lesions.</text>
</comment>
<evidence type="ECO:0000256" key="4">
    <source>
        <dbReference type="ARBA" id="ARBA00022833"/>
    </source>
</evidence>
<keyword evidence="2" id="KW-0227">DNA damage</keyword>
<dbReference type="OrthoDB" id="9807664at2"/>
<feature type="binding site" evidence="9">
    <location>
        <position position="178"/>
    </location>
    <ligand>
        <name>Zn(2+)</name>
        <dbReference type="ChEBI" id="CHEBI:29105"/>
    </ligand>
</feature>
<feature type="binding site" evidence="9">
    <location>
        <position position="7"/>
    </location>
    <ligand>
        <name>Zn(2+)</name>
        <dbReference type="ChEBI" id="CHEBI:29105"/>
    </ligand>
</feature>
<keyword evidence="4 9" id="KW-0862">Zinc</keyword>
<feature type="binding site" evidence="9">
    <location>
        <position position="182"/>
    </location>
    <ligand>
        <name>Zn(2+)</name>
        <dbReference type="ChEBI" id="CHEBI:29105"/>
    </ligand>
</feature>
<dbReference type="EC" id="3.2.2.20" evidence="8"/>
<dbReference type="InterPro" id="IPR005019">
    <property type="entry name" value="Adenine_glyco"/>
</dbReference>
<name>A0A4U7JHR5_9FIRM</name>
<keyword evidence="1 9" id="KW-0479">Metal-binding</keyword>
<dbReference type="KEGG" id="rher:EHE19_015345"/>
<keyword evidence="3" id="KW-0378">Hydrolase</keyword>
<dbReference type="SUPFAM" id="SSF48150">
    <property type="entry name" value="DNA-glycosylase"/>
    <property type="match status" value="1"/>
</dbReference>
<dbReference type="GO" id="GO:0046872">
    <property type="term" value="F:metal ion binding"/>
    <property type="evidence" value="ECO:0007669"/>
    <property type="project" value="UniProtKB-KW"/>
</dbReference>
<dbReference type="PANTHER" id="PTHR30037">
    <property type="entry name" value="DNA-3-METHYLADENINE GLYCOSYLASE 1"/>
    <property type="match status" value="1"/>
</dbReference>
<sequence>MNEKTRCPWVGDTNIYIDYHDNEWGRPVHDDCKLFEMLTLESMQAGLSWSTVLKKREAFREAFDGFDPKKVALYDEAKIQELLANEKIIRNRLKINAAVNNAKAFLLIQEKYGSFDKMIWGYVDNTPIIRHPENMGDLPSSTPLSDKISKDLKKMGFKFLGTTTVYAFMQATGMVNDHTTSCFVYEEMMKGNHIKE</sequence>
<dbReference type="GO" id="GO:0006284">
    <property type="term" value="P:base-excision repair"/>
    <property type="evidence" value="ECO:0007669"/>
    <property type="project" value="InterPro"/>
</dbReference>
<evidence type="ECO:0000256" key="6">
    <source>
        <dbReference type="ARBA" id="ARBA00052558"/>
    </source>
</evidence>